<evidence type="ECO:0000313" key="1">
    <source>
        <dbReference type="EMBL" id="KAI3766513.1"/>
    </source>
</evidence>
<proteinExistence type="predicted"/>
<name>A0ACB9F6J0_CICIN</name>
<reference evidence="1 2" key="2">
    <citation type="journal article" date="2022" name="Mol. Ecol. Resour.">
        <title>The genomes of chicory, endive, great burdock and yacon provide insights into Asteraceae paleo-polyploidization history and plant inulin production.</title>
        <authorList>
            <person name="Fan W."/>
            <person name="Wang S."/>
            <person name="Wang H."/>
            <person name="Wang A."/>
            <person name="Jiang F."/>
            <person name="Liu H."/>
            <person name="Zhao H."/>
            <person name="Xu D."/>
            <person name="Zhang Y."/>
        </authorList>
    </citation>
    <scope>NUCLEOTIDE SEQUENCE [LARGE SCALE GENOMIC DNA]</scope>
    <source>
        <strain evidence="2">cv. Punajuju</strain>
        <tissue evidence="1">Leaves</tissue>
    </source>
</reference>
<accession>A0ACB9F6J0</accession>
<dbReference type="Proteomes" id="UP001055811">
    <property type="component" value="Linkage Group LG03"/>
</dbReference>
<sequence length="602" mass="65241">MMVAEMRAFQILYSRAHFLNLSSTKYPQIHKLFRTFHSTNYRFFNDSSNADVSTIYDPMTGSLVTKRAPKSKHTESESDIDPYKLSNPDYADALKDDRSYGNVVKANHGSGSRFGANKKKSKSKSTWVCSDCGYTDGQWWGYCRECKSVGTMKEFTEIDNGGKTSGFQVSENIVKSWLPKGSGEAGPMRLTDVNRGINHLNWRFPLSGLFGHEVSRVLGGGLVPGSLILIGGDPGVGKSTLMLQIAAIIAEGREIGKPAPVLYVSGEESVEQIGNRADRMEISTEELYLYSSTDIEDILAKAHLLSPRALIIDSIQTVHIMGVTGSAGGIYQVKECTAALLRFAKKTDIPVFLIGHVTKSGDIAGPRVLEHIVDAVLYMEGEQYSSHRLLRAFKNRFGSTDELGVFEMSPCGLKAVTNPSEIFLSEEHSDSEFLAGLAIAVVMDGSRTFVIEIQALCAAGNSLSRQVNGVQAGKADMIISVLMKQAGLKLQSNAIFINVVGGATLTETAGDLAVAAAICSSFLEFPIPSNVAFIGEIGLGGELRMVPKMEKRVSTVAKLGYKKCVVPKLAEKSLEGLDFGELEVLACKNLKEVINTVFIAGD</sequence>
<comment type="caution">
    <text evidence="1">The sequence shown here is derived from an EMBL/GenBank/DDBJ whole genome shotgun (WGS) entry which is preliminary data.</text>
</comment>
<organism evidence="1 2">
    <name type="scientific">Cichorium intybus</name>
    <name type="common">Chicory</name>
    <dbReference type="NCBI Taxonomy" id="13427"/>
    <lineage>
        <taxon>Eukaryota</taxon>
        <taxon>Viridiplantae</taxon>
        <taxon>Streptophyta</taxon>
        <taxon>Embryophyta</taxon>
        <taxon>Tracheophyta</taxon>
        <taxon>Spermatophyta</taxon>
        <taxon>Magnoliopsida</taxon>
        <taxon>eudicotyledons</taxon>
        <taxon>Gunneridae</taxon>
        <taxon>Pentapetalae</taxon>
        <taxon>asterids</taxon>
        <taxon>campanulids</taxon>
        <taxon>Asterales</taxon>
        <taxon>Asteraceae</taxon>
        <taxon>Cichorioideae</taxon>
        <taxon>Cichorieae</taxon>
        <taxon>Cichoriinae</taxon>
        <taxon>Cichorium</taxon>
    </lineage>
</organism>
<gene>
    <name evidence="1" type="ORF">L2E82_16576</name>
</gene>
<dbReference type="EMBL" id="CM042011">
    <property type="protein sequence ID" value="KAI3766513.1"/>
    <property type="molecule type" value="Genomic_DNA"/>
</dbReference>
<reference evidence="2" key="1">
    <citation type="journal article" date="2022" name="Mol. Ecol. Resour.">
        <title>The genomes of chicory, endive, great burdock and yacon provide insights into Asteraceae palaeo-polyploidization history and plant inulin production.</title>
        <authorList>
            <person name="Fan W."/>
            <person name="Wang S."/>
            <person name="Wang H."/>
            <person name="Wang A."/>
            <person name="Jiang F."/>
            <person name="Liu H."/>
            <person name="Zhao H."/>
            <person name="Xu D."/>
            <person name="Zhang Y."/>
        </authorList>
    </citation>
    <scope>NUCLEOTIDE SEQUENCE [LARGE SCALE GENOMIC DNA]</scope>
    <source>
        <strain evidence="2">cv. Punajuju</strain>
    </source>
</reference>
<evidence type="ECO:0000313" key="2">
    <source>
        <dbReference type="Proteomes" id="UP001055811"/>
    </source>
</evidence>
<protein>
    <submittedName>
        <fullName evidence="1">Uncharacterized protein</fullName>
    </submittedName>
</protein>
<keyword evidence="2" id="KW-1185">Reference proteome</keyword>